<dbReference type="Proteomes" id="UP000325081">
    <property type="component" value="Unassembled WGS sequence"/>
</dbReference>
<reference evidence="2" key="1">
    <citation type="journal article" date="2019" name="Curr. Biol.">
        <title>Genome Sequence of Striga asiatica Provides Insight into the Evolution of Plant Parasitism.</title>
        <authorList>
            <person name="Yoshida S."/>
            <person name="Kim S."/>
            <person name="Wafula E.K."/>
            <person name="Tanskanen J."/>
            <person name="Kim Y.M."/>
            <person name="Honaas L."/>
            <person name="Yang Z."/>
            <person name="Spallek T."/>
            <person name="Conn C.E."/>
            <person name="Ichihashi Y."/>
            <person name="Cheong K."/>
            <person name="Cui S."/>
            <person name="Der J.P."/>
            <person name="Gundlach H."/>
            <person name="Jiao Y."/>
            <person name="Hori C."/>
            <person name="Ishida J.K."/>
            <person name="Kasahara H."/>
            <person name="Kiba T."/>
            <person name="Kim M.S."/>
            <person name="Koo N."/>
            <person name="Laohavisit A."/>
            <person name="Lee Y.H."/>
            <person name="Lumba S."/>
            <person name="McCourt P."/>
            <person name="Mortimer J.C."/>
            <person name="Mutuku J.M."/>
            <person name="Nomura T."/>
            <person name="Sasaki-Sekimoto Y."/>
            <person name="Seto Y."/>
            <person name="Wang Y."/>
            <person name="Wakatake T."/>
            <person name="Sakakibara H."/>
            <person name="Demura T."/>
            <person name="Yamaguchi S."/>
            <person name="Yoneyama K."/>
            <person name="Manabe R.I."/>
            <person name="Nelson D.C."/>
            <person name="Schulman A.H."/>
            <person name="Timko M.P."/>
            <person name="dePamphilis C.W."/>
            <person name="Choi D."/>
            <person name="Shirasu K."/>
        </authorList>
    </citation>
    <scope>NUCLEOTIDE SEQUENCE [LARGE SCALE GENOMIC DNA]</scope>
    <source>
        <strain evidence="2">cv. UVA1</strain>
    </source>
</reference>
<organism evidence="1 2">
    <name type="scientific">Striga asiatica</name>
    <name type="common">Asiatic witchweed</name>
    <name type="synonym">Buchnera asiatica</name>
    <dbReference type="NCBI Taxonomy" id="4170"/>
    <lineage>
        <taxon>Eukaryota</taxon>
        <taxon>Viridiplantae</taxon>
        <taxon>Streptophyta</taxon>
        <taxon>Embryophyta</taxon>
        <taxon>Tracheophyta</taxon>
        <taxon>Spermatophyta</taxon>
        <taxon>Magnoliopsida</taxon>
        <taxon>eudicotyledons</taxon>
        <taxon>Gunneridae</taxon>
        <taxon>Pentapetalae</taxon>
        <taxon>asterids</taxon>
        <taxon>lamiids</taxon>
        <taxon>Lamiales</taxon>
        <taxon>Orobanchaceae</taxon>
        <taxon>Buchnereae</taxon>
        <taxon>Striga</taxon>
    </lineage>
</organism>
<evidence type="ECO:0000313" key="2">
    <source>
        <dbReference type="Proteomes" id="UP000325081"/>
    </source>
</evidence>
<sequence>MAGGVMYQQSTSGKPKAVTSEVVKVGESDEEKQKMLELQIVGCQKGAEDEEVQGKPYLVFYLQTGIVNSRATFFGNWGDFRWWTPSPSPHRTILGRDYDEAAEAEAWWEAFNCERRDKSKHVAQDFLQQVEKNQVAQNFLQQAFNRERSEKSKQVAQDFLQP</sequence>
<protein>
    <submittedName>
        <fullName evidence="1">GDP-mannose transporter</fullName>
    </submittedName>
</protein>
<evidence type="ECO:0000313" key="1">
    <source>
        <dbReference type="EMBL" id="GER29573.1"/>
    </source>
</evidence>
<proteinExistence type="predicted"/>
<dbReference type="EMBL" id="BKCP01004002">
    <property type="protein sequence ID" value="GER29573.1"/>
    <property type="molecule type" value="Genomic_DNA"/>
</dbReference>
<dbReference type="AlphaFoldDB" id="A0A5A7P9P6"/>
<keyword evidence="2" id="KW-1185">Reference proteome</keyword>
<comment type="caution">
    <text evidence="1">The sequence shown here is derived from an EMBL/GenBank/DDBJ whole genome shotgun (WGS) entry which is preliminary data.</text>
</comment>
<gene>
    <name evidence="1" type="ORF">STAS_05446</name>
</gene>
<name>A0A5A7P9P6_STRAF</name>
<accession>A0A5A7P9P6</accession>